<keyword evidence="2 3" id="KW-0802">TPR repeat</keyword>
<reference evidence="6" key="1">
    <citation type="journal article" date="2019" name="Int. J. Syst. Evol. Microbiol.">
        <title>The Global Catalogue of Microorganisms (GCM) 10K type strain sequencing project: providing services to taxonomists for standard genome sequencing and annotation.</title>
        <authorList>
            <consortium name="The Broad Institute Genomics Platform"/>
            <consortium name="The Broad Institute Genome Sequencing Center for Infectious Disease"/>
            <person name="Wu L."/>
            <person name="Ma J."/>
        </authorList>
    </citation>
    <scope>NUCLEOTIDE SEQUENCE [LARGE SCALE GENOMIC DNA]</scope>
    <source>
        <strain evidence="6">CCUG 55585</strain>
    </source>
</reference>
<name>A0ABW2YCS0_9GAMM</name>
<evidence type="ECO:0000256" key="3">
    <source>
        <dbReference type="PROSITE-ProRule" id="PRU00339"/>
    </source>
</evidence>
<dbReference type="Pfam" id="PF07719">
    <property type="entry name" value="TPR_2"/>
    <property type="match status" value="1"/>
</dbReference>
<dbReference type="InterPro" id="IPR051685">
    <property type="entry name" value="Ycf3/AcsC/BcsC/TPR_MFPF"/>
</dbReference>
<proteinExistence type="predicted"/>
<evidence type="ECO:0000313" key="6">
    <source>
        <dbReference type="Proteomes" id="UP001597110"/>
    </source>
</evidence>
<dbReference type="RefSeq" id="WP_386823359.1">
    <property type="nucleotide sequence ID" value="NZ_JBHTIF010000001.1"/>
</dbReference>
<feature type="repeat" description="TPR" evidence="3">
    <location>
        <begin position="278"/>
        <end position="311"/>
    </location>
</feature>
<dbReference type="SMART" id="SM00028">
    <property type="entry name" value="TPR"/>
    <property type="match status" value="3"/>
</dbReference>
<keyword evidence="6" id="KW-1185">Reference proteome</keyword>
<evidence type="ECO:0000256" key="2">
    <source>
        <dbReference type="ARBA" id="ARBA00022803"/>
    </source>
</evidence>
<feature type="signal peptide" evidence="4">
    <location>
        <begin position="1"/>
        <end position="23"/>
    </location>
</feature>
<evidence type="ECO:0000256" key="4">
    <source>
        <dbReference type="SAM" id="SignalP"/>
    </source>
</evidence>
<organism evidence="5 6">
    <name type="scientific">Lysobacter brunescens</name>
    <dbReference type="NCBI Taxonomy" id="262323"/>
    <lineage>
        <taxon>Bacteria</taxon>
        <taxon>Pseudomonadati</taxon>
        <taxon>Pseudomonadota</taxon>
        <taxon>Gammaproteobacteria</taxon>
        <taxon>Lysobacterales</taxon>
        <taxon>Lysobacteraceae</taxon>
        <taxon>Lysobacter</taxon>
    </lineage>
</organism>
<gene>
    <name evidence="5" type="ORF">ACFQ0E_09205</name>
</gene>
<dbReference type="InterPro" id="IPR019734">
    <property type="entry name" value="TPR_rpt"/>
</dbReference>
<dbReference type="PANTHER" id="PTHR44943">
    <property type="entry name" value="CELLULOSE SYNTHASE OPERON PROTEIN C"/>
    <property type="match status" value="1"/>
</dbReference>
<dbReference type="Pfam" id="PF14559">
    <property type="entry name" value="TPR_19"/>
    <property type="match status" value="1"/>
</dbReference>
<comment type="caution">
    <text evidence="5">The sequence shown here is derived from an EMBL/GenBank/DDBJ whole genome shotgun (WGS) entry which is preliminary data.</text>
</comment>
<sequence>MRIAPALLSLSLLLASVAPGAEAATLSEVQSLLEARNPSALKAAEALAKATPKDAGAWIALTRARLQAGKAEAAIESGERATEAGPKNAQAFLWLGNAYGNRIGEVGMLSKMAMAPKLRDAFEQAVALDPTLVDARNALVLFYLQAPSAMGGGVDKARAQAAAIAKYDRAKGFLAQAQIAMQEKKFDQAIKAYESAAASKPGDDGLRLGLILLYQQEKRWADAYNAIRKWSTESPNAVKPKYQLGRMASLSGQYLQEGEAALRAYLKLPRGKDDPASQHAYYRLGLVLAKAGRKDEARANMQAALKIDPKFKEAKAALAEL</sequence>
<dbReference type="PROSITE" id="PS50005">
    <property type="entry name" value="TPR"/>
    <property type="match status" value="1"/>
</dbReference>
<dbReference type="InterPro" id="IPR013105">
    <property type="entry name" value="TPR_2"/>
</dbReference>
<keyword evidence="4" id="KW-0732">Signal</keyword>
<dbReference type="SUPFAM" id="SSF48452">
    <property type="entry name" value="TPR-like"/>
    <property type="match status" value="2"/>
</dbReference>
<evidence type="ECO:0000256" key="1">
    <source>
        <dbReference type="ARBA" id="ARBA00022737"/>
    </source>
</evidence>
<feature type="chain" id="PRO_5046243263" evidence="4">
    <location>
        <begin position="24"/>
        <end position="321"/>
    </location>
</feature>
<keyword evidence="1" id="KW-0677">Repeat</keyword>
<dbReference type="InterPro" id="IPR011990">
    <property type="entry name" value="TPR-like_helical_dom_sf"/>
</dbReference>
<dbReference type="Pfam" id="PF13432">
    <property type="entry name" value="TPR_16"/>
    <property type="match status" value="1"/>
</dbReference>
<dbReference type="Gene3D" id="1.25.40.10">
    <property type="entry name" value="Tetratricopeptide repeat domain"/>
    <property type="match status" value="2"/>
</dbReference>
<dbReference type="PANTHER" id="PTHR44943:SF8">
    <property type="entry name" value="TPR REPEAT-CONTAINING PROTEIN MJ0263"/>
    <property type="match status" value="1"/>
</dbReference>
<evidence type="ECO:0000313" key="5">
    <source>
        <dbReference type="EMBL" id="MFD0725776.1"/>
    </source>
</evidence>
<dbReference type="EMBL" id="JBHTIF010000001">
    <property type="protein sequence ID" value="MFD0725776.1"/>
    <property type="molecule type" value="Genomic_DNA"/>
</dbReference>
<accession>A0ABW2YCS0</accession>
<dbReference type="PROSITE" id="PS50293">
    <property type="entry name" value="TPR_REGION"/>
    <property type="match status" value="1"/>
</dbReference>
<protein>
    <submittedName>
        <fullName evidence="5">Tetratricopeptide repeat protein</fullName>
    </submittedName>
</protein>
<dbReference type="Proteomes" id="UP001597110">
    <property type="component" value="Unassembled WGS sequence"/>
</dbReference>